<accession>A0ABR4H7W2</accession>
<feature type="domain" description="Zn(2)-C6 fungal-type" evidence="8">
    <location>
        <begin position="89"/>
        <end position="118"/>
    </location>
</feature>
<name>A0ABR4H7W2_9EURO</name>
<reference evidence="10 11" key="1">
    <citation type="submission" date="2024-07" db="EMBL/GenBank/DDBJ databases">
        <title>Section-level genome sequencing and comparative genomics of Aspergillus sections Usti and Cavernicolus.</title>
        <authorList>
            <consortium name="Lawrence Berkeley National Laboratory"/>
            <person name="Nybo J.L."/>
            <person name="Vesth T.C."/>
            <person name="Theobald S."/>
            <person name="Frisvad J.C."/>
            <person name="Larsen T.O."/>
            <person name="Kjaerboelling I."/>
            <person name="Rothschild-Mancinelli K."/>
            <person name="Lyhne E.K."/>
            <person name="Kogle M.E."/>
            <person name="Barry K."/>
            <person name="Clum A."/>
            <person name="Na H."/>
            <person name="Ledsgaard L."/>
            <person name="Lin J."/>
            <person name="Lipzen A."/>
            <person name="Kuo A."/>
            <person name="Riley R."/>
            <person name="Mondo S."/>
            <person name="Labutti K."/>
            <person name="Haridas S."/>
            <person name="Pangalinan J."/>
            <person name="Salamov A.A."/>
            <person name="Simmons B.A."/>
            <person name="Magnuson J.K."/>
            <person name="Chen J."/>
            <person name="Drula E."/>
            <person name="Henrissat B."/>
            <person name="Wiebenga A."/>
            <person name="Lubbers R.J."/>
            <person name="Gomes A.C."/>
            <person name="Makela M.R."/>
            <person name="Stajich J."/>
            <person name="Grigoriev I.V."/>
            <person name="Mortensen U.H."/>
            <person name="De Vries R.P."/>
            <person name="Baker S.E."/>
            <person name="Andersen M.R."/>
        </authorList>
    </citation>
    <scope>NUCLEOTIDE SEQUENCE [LARGE SCALE GENOMIC DNA]</scope>
    <source>
        <strain evidence="10 11">CBS 588.65</strain>
    </source>
</reference>
<keyword evidence="11" id="KW-1185">Reference proteome</keyword>
<dbReference type="SMART" id="SM00355">
    <property type="entry name" value="ZnF_C2H2"/>
    <property type="match status" value="2"/>
</dbReference>
<organism evidence="10 11">
    <name type="scientific">Aspergillus granulosus</name>
    <dbReference type="NCBI Taxonomy" id="176169"/>
    <lineage>
        <taxon>Eukaryota</taxon>
        <taxon>Fungi</taxon>
        <taxon>Dikarya</taxon>
        <taxon>Ascomycota</taxon>
        <taxon>Pezizomycotina</taxon>
        <taxon>Eurotiomycetes</taxon>
        <taxon>Eurotiomycetidae</taxon>
        <taxon>Eurotiales</taxon>
        <taxon>Aspergillaceae</taxon>
        <taxon>Aspergillus</taxon>
        <taxon>Aspergillus subgen. Nidulantes</taxon>
    </lineage>
</organism>
<keyword evidence="1" id="KW-0479">Metal-binding</keyword>
<comment type="caution">
    <text evidence="10">The sequence shown here is derived from an EMBL/GenBank/DDBJ whole genome shotgun (WGS) entry which is preliminary data.</text>
</comment>
<keyword evidence="4" id="KW-0238">DNA-binding</keyword>
<dbReference type="Gene3D" id="4.10.240.10">
    <property type="entry name" value="Zn(2)-C6 fungal-type DNA-binding domain"/>
    <property type="match status" value="1"/>
</dbReference>
<evidence type="ECO:0000259" key="9">
    <source>
        <dbReference type="PROSITE" id="PS50157"/>
    </source>
</evidence>
<dbReference type="CDD" id="cd00067">
    <property type="entry name" value="GAL4"/>
    <property type="match status" value="1"/>
</dbReference>
<evidence type="ECO:0000313" key="10">
    <source>
        <dbReference type="EMBL" id="KAL2811539.1"/>
    </source>
</evidence>
<dbReference type="PANTHER" id="PTHR47660">
    <property type="entry name" value="TRANSCRIPTION FACTOR WITH C2H2 AND ZN(2)-CYS(6) DNA BINDING DOMAIN (EUROFUNG)-RELATED-RELATED"/>
    <property type="match status" value="1"/>
</dbReference>
<dbReference type="SUPFAM" id="SSF57701">
    <property type="entry name" value="Zn2/Cys6 DNA-binding domain"/>
    <property type="match status" value="1"/>
</dbReference>
<dbReference type="PANTHER" id="PTHR47660:SF2">
    <property type="entry name" value="TRANSCRIPTION FACTOR WITH C2H2 AND ZN(2)-CYS(6) DNA BINDING DOMAIN (EUROFUNG)"/>
    <property type="match status" value="1"/>
</dbReference>
<keyword evidence="6" id="KW-0539">Nucleus</keyword>
<evidence type="ECO:0000256" key="7">
    <source>
        <dbReference type="PROSITE-ProRule" id="PRU00042"/>
    </source>
</evidence>
<evidence type="ECO:0000256" key="2">
    <source>
        <dbReference type="ARBA" id="ARBA00022833"/>
    </source>
</evidence>
<protein>
    <submittedName>
        <fullName evidence="10">Uncharacterized protein</fullName>
    </submittedName>
</protein>
<dbReference type="InterPro" id="IPR001138">
    <property type="entry name" value="Zn2Cys6_DnaBD"/>
</dbReference>
<feature type="domain" description="C2H2-type" evidence="9">
    <location>
        <begin position="19"/>
        <end position="46"/>
    </location>
</feature>
<evidence type="ECO:0000256" key="5">
    <source>
        <dbReference type="ARBA" id="ARBA00023163"/>
    </source>
</evidence>
<dbReference type="Proteomes" id="UP001610334">
    <property type="component" value="Unassembled WGS sequence"/>
</dbReference>
<dbReference type="InterPro" id="IPR036864">
    <property type="entry name" value="Zn2-C6_fun-type_DNA-bd_sf"/>
</dbReference>
<dbReference type="InterPro" id="IPR007219">
    <property type="entry name" value="XnlR_reg_dom"/>
</dbReference>
<dbReference type="Pfam" id="PF00172">
    <property type="entry name" value="Zn_clus"/>
    <property type="match status" value="1"/>
</dbReference>
<dbReference type="PROSITE" id="PS00463">
    <property type="entry name" value="ZN2_CY6_FUNGAL_1"/>
    <property type="match status" value="1"/>
</dbReference>
<dbReference type="EMBL" id="JBFXLT010000057">
    <property type="protein sequence ID" value="KAL2811539.1"/>
    <property type="molecule type" value="Genomic_DNA"/>
</dbReference>
<keyword evidence="5" id="KW-0804">Transcription</keyword>
<gene>
    <name evidence="10" type="ORF">BJX63DRAFT_444084</name>
</gene>
<feature type="domain" description="C2H2-type" evidence="9">
    <location>
        <begin position="47"/>
        <end position="76"/>
    </location>
</feature>
<evidence type="ECO:0000313" key="11">
    <source>
        <dbReference type="Proteomes" id="UP001610334"/>
    </source>
</evidence>
<evidence type="ECO:0000256" key="6">
    <source>
        <dbReference type="ARBA" id="ARBA00023242"/>
    </source>
</evidence>
<dbReference type="CDD" id="cd12148">
    <property type="entry name" value="fungal_TF_MHR"/>
    <property type="match status" value="1"/>
</dbReference>
<dbReference type="InterPro" id="IPR013087">
    <property type="entry name" value="Znf_C2H2_type"/>
</dbReference>
<dbReference type="PROSITE" id="PS50157">
    <property type="entry name" value="ZINC_FINGER_C2H2_2"/>
    <property type="match status" value="2"/>
</dbReference>
<dbReference type="Pfam" id="PF04082">
    <property type="entry name" value="Fungal_trans"/>
    <property type="match status" value="1"/>
</dbReference>
<keyword evidence="3" id="KW-0805">Transcription regulation</keyword>
<dbReference type="Gene3D" id="3.30.160.60">
    <property type="entry name" value="Classic Zinc Finger"/>
    <property type="match status" value="2"/>
</dbReference>
<dbReference type="PROSITE" id="PS00028">
    <property type="entry name" value="ZINC_FINGER_C2H2_1"/>
    <property type="match status" value="2"/>
</dbReference>
<dbReference type="InterPro" id="IPR036236">
    <property type="entry name" value="Znf_C2H2_sf"/>
</dbReference>
<evidence type="ECO:0000256" key="4">
    <source>
        <dbReference type="ARBA" id="ARBA00023125"/>
    </source>
</evidence>
<evidence type="ECO:0000259" key="8">
    <source>
        <dbReference type="PROSITE" id="PS50048"/>
    </source>
</evidence>
<evidence type="ECO:0000256" key="1">
    <source>
        <dbReference type="ARBA" id="ARBA00022723"/>
    </source>
</evidence>
<evidence type="ECO:0000256" key="3">
    <source>
        <dbReference type="ARBA" id="ARBA00023015"/>
    </source>
</evidence>
<dbReference type="SUPFAM" id="SSF57667">
    <property type="entry name" value="beta-beta-alpha zinc fingers"/>
    <property type="match status" value="1"/>
</dbReference>
<dbReference type="SMART" id="SM00066">
    <property type="entry name" value="GAL4"/>
    <property type="match status" value="1"/>
</dbReference>
<keyword evidence="7" id="KW-0863">Zinc-finger</keyword>
<keyword evidence="2" id="KW-0862">Zinc</keyword>
<sequence length="882" mass="97508">MAHNHSSPAASSSGKQDQYQCDICCSSFRRPDHLARHYRAHTKQRPFVCPVCSKGFARRDLMTRHKAKHIQDGQYPASQQPLHYRVAQACKRCAASKLKCTDEKPCPRCVKRNLVCETADGSTLRKPPAQPKIAAEPTVATMVGAGDGNGNGDDDPIHVQPDNHDQSMWADDALGSDPTISTPIMQETELAMLNNPLSNSGLWTIPSLFGGEQQPSATASADEDLAFLQQLDFSFLDQITAGDGLDLWLNPPVPIMPHHSQVYRGSSVVQTWVPLPTENSGMERANLALTGDSVQFRGTAESGAAVFQHYIGNLARDRMLNMVFMAYSDKTAQIVETFPSAEILSRLVFHFVSQRRVQQIIDFVHLPTFNWKNARPELLAAVIALSAVDGPSPAVRKFGYALQATVRRATIQRYEEDYAKMRDMDLAQAYLIQQYIAFFSGIPLKIGLAESCYMITSTIISQARVLLEAFAESPSLEDAAMSTDSAQQLNQLWRRWSQQESIRRLIYYSFSLDCRVSITRNLNPILPYINMDTAMPCPERFWKAGTAASWKTELLNRSRAQSRAPSLRELLQSPRLLSHCSDQVDAGFAGQIYISGLWSLVREYRHLSGIVGSGSGSSSTWNTLVLKSRHEELNKALERFDKESAAAADHHNAQPQCPQVSLLNHLTAMHLHVSFKDLQAPMQSAPCSSAIFVQQETQSSAYAYTWMQSPESRSAIWHAGQAIRAATAFPAETLGGFYSICLLQATVVLWVYGNLSLTTTVAGRTANNAMATTTSTTGSTTHRIPPPPLHPVYLNDADHQQRQQTAALDAFLDYGEGQPGLLRAQSDEVEFVPLTKPKLVAEMVLDILRQNWQQGPFFPSGTDEVVRVLGDFCTCGLVAEGI</sequence>
<dbReference type="PROSITE" id="PS50048">
    <property type="entry name" value="ZN2_CY6_FUNGAL_2"/>
    <property type="match status" value="1"/>
</dbReference>
<proteinExistence type="predicted"/>